<evidence type="ECO:0000313" key="6">
    <source>
        <dbReference type="Proteomes" id="UP000249324"/>
    </source>
</evidence>
<dbReference type="Gene3D" id="3.10.580.10">
    <property type="entry name" value="CBS-domain"/>
    <property type="match status" value="1"/>
</dbReference>
<gene>
    <name evidence="4" type="ORF">DIU77_015205</name>
    <name evidence="5" type="ORF">DIU77_08850</name>
</gene>
<dbReference type="InterPro" id="IPR046342">
    <property type="entry name" value="CBS_dom_sf"/>
</dbReference>
<dbReference type="EMBL" id="QGUI01000291">
    <property type="protein sequence ID" value="PZM97745.1"/>
    <property type="molecule type" value="Genomic_DNA"/>
</dbReference>
<dbReference type="AlphaFoldDB" id="A0A2W4JIK0"/>
<dbReference type="SUPFAM" id="SSF54631">
    <property type="entry name" value="CBS-domain pair"/>
    <property type="match status" value="1"/>
</dbReference>
<feature type="domain" description="CBS" evidence="3">
    <location>
        <begin position="75"/>
        <end position="130"/>
    </location>
</feature>
<protein>
    <submittedName>
        <fullName evidence="5">CBS domain-containing protein</fullName>
    </submittedName>
</protein>
<name>A0A2W4JIK0_9PSEU</name>
<dbReference type="EMBL" id="QGUI02000238">
    <property type="protein sequence ID" value="MFO7193588.1"/>
    <property type="molecule type" value="Genomic_DNA"/>
</dbReference>
<organism evidence="5">
    <name type="scientific">Thermocrispum agreste</name>
    <dbReference type="NCBI Taxonomy" id="37925"/>
    <lineage>
        <taxon>Bacteria</taxon>
        <taxon>Bacillati</taxon>
        <taxon>Actinomycetota</taxon>
        <taxon>Actinomycetes</taxon>
        <taxon>Pseudonocardiales</taxon>
        <taxon>Pseudonocardiaceae</taxon>
        <taxon>Thermocrispum</taxon>
    </lineage>
</organism>
<reference evidence="5" key="1">
    <citation type="submission" date="2018-05" db="EMBL/GenBank/DDBJ databases">
        <authorList>
            <person name="Lanie J.A."/>
            <person name="Ng W.-L."/>
            <person name="Kazmierczak K.M."/>
            <person name="Andrzejewski T.M."/>
            <person name="Davidsen T.M."/>
            <person name="Wayne K.J."/>
            <person name="Tettelin H."/>
            <person name="Glass J.I."/>
            <person name="Rusch D."/>
            <person name="Podicherti R."/>
            <person name="Tsui H.-C.T."/>
            <person name="Winkler M.E."/>
        </authorList>
    </citation>
    <scope>NUCLEOTIDE SEQUENCE</scope>
    <source>
        <strain evidence="5">ZC4RG45</strain>
    </source>
</reference>
<accession>A0A2W4JIK0</accession>
<reference evidence="4" key="4">
    <citation type="submission" date="2023-08" db="EMBL/GenBank/DDBJ databases">
        <authorList>
            <person name="Guima S.E.S."/>
            <person name="Martins L.F."/>
            <person name="Silva A.M."/>
            <person name="Setubal J.C."/>
        </authorList>
    </citation>
    <scope>NUCLEOTIDE SEQUENCE</scope>
    <source>
        <strain evidence="4">ZC4RG45</strain>
    </source>
</reference>
<evidence type="ECO:0000256" key="2">
    <source>
        <dbReference type="PROSITE-ProRule" id="PRU00703"/>
    </source>
</evidence>
<dbReference type="InterPro" id="IPR044725">
    <property type="entry name" value="CBSX3_CBS_dom"/>
</dbReference>
<comment type="caution">
    <text evidence="5">The sequence shown here is derived from an EMBL/GenBank/DDBJ whole genome shotgun (WGS) entry which is preliminary data.</text>
</comment>
<reference evidence="4 6" key="3">
    <citation type="journal article" date="2021" name="BMC Genomics">
        <title>Genome-resolved metagenome and metatranscriptome analyses of thermophilic composting reveal key bacterial players and their metabolic interactions.</title>
        <authorList>
            <person name="Braga L.P.P."/>
            <person name="Pereira R.V."/>
            <person name="Martins L.F."/>
            <person name="Moura L.M.S."/>
            <person name="Sanchez F.B."/>
            <person name="Patane J.S.L."/>
            <person name="da Silva A.M."/>
            <person name="Setubal J.C."/>
        </authorList>
    </citation>
    <scope>NUCLEOTIDE SEQUENCE [LARGE SCALE GENOMIC DNA]</scope>
    <source>
        <strain evidence="4">ZC4RG45</strain>
    </source>
</reference>
<keyword evidence="1 2" id="KW-0129">CBS domain</keyword>
<dbReference type="InterPro" id="IPR000644">
    <property type="entry name" value="CBS_dom"/>
</dbReference>
<dbReference type="STRING" id="1111738.GCA_000427905_00778"/>
<dbReference type="PANTHER" id="PTHR43080">
    <property type="entry name" value="CBS DOMAIN-CONTAINING PROTEIN CBSX3, MITOCHONDRIAL"/>
    <property type="match status" value="1"/>
</dbReference>
<sequence>MRIAEVLRKKGSDVATISPDATVTELLAVLAERNVGALVVVENERIVGIVSERDVVRRAHERGAAILSAKVAEIMTTDVATCDPAETVDHLTVLMTQRRIRHVPVIDNGRLCGIVSIGDVVKNRMDELEEAQKQLQAYILQG</sequence>
<dbReference type="Proteomes" id="UP000249324">
    <property type="component" value="Unassembled WGS sequence"/>
</dbReference>
<dbReference type="PROSITE" id="PS51371">
    <property type="entry name" value="CBS"/>
    <property type="match status" value="2"/>
</dbReference>
<evidence type="ECO:0000313" key="5">
    <source>
        <dbReference type="EMBL" id="PZM97745.1"/>
    </source>
</evidence>
<reference evidence="4" key="2">
    <citation type="submission" date="2018-05" db="EMBL/GenBank/DDBJ databases">
        <authorList>
            <person name="Moura L."/>
            <person name="Setubal J.C."/>
        </authorList>
    </citation>
    <scope>NUCLEOTIDE SEQUENCE</scope>
    <source>
        <strain evidence="4">ZC4RG45</strain>
    </source>
</reference>
<evidence type="ECO:0000256" key="1">
    <source>
        <dbReference type="ARBA" id="ARBA00023122"/>
    </source>
</evidence>
<evidence type="ECO:0000313" key="4">
    <source>
        <dbReference type="EMBL" id="MFO7193588.1"/>
    </source>
</evidence>
<feature type="domain" description="CBS" evidence="3">
    <location>
        <begin position="7"/>
        <end position="66"/>
    </location>
</feature>
<dbReference type="Pfam" id="PF00571">
    <property type="entry name" value="CBS"/>
    <property type="match status" value="2"/>
</dbReference>
<evidence type="ECO:0000259" key="3">
    <source>
        <dbReference type="PROSITE" id="PS51371"/>
    </source>
</evidence>
<dbReference type="SMART" id="SM00116">
    <property type="entry name" value="CBS"/>
    <property type="match status" value="2"/>
</dbReference>
<dbReference type="PANTHER" id="PTHR43080:SF2">
    <property type="entry name" value="CBS DOMAIN-CONTAINING PROTEIN"/>
    <property type="match status" value="1"/>
</dbReference>
<dbReference type="InterPro" id="IPR051257">
    <property type="entry name" value="Diverse_CBS-Domain"/>
</dbReference>
<proteinExistence type="predicted"/>
<dbReference type="CDD" id="cd04623">
    <property type="entry name" value="CBS_pair_bac_euk"/>
    <property type="match status" value="1"/>
</dbReference>